<evidence type="ECO:0000313" key="2">
    <source>
        <dbReference type="EMBL" id="QDV70874.1"/>
    </source>
</evidence>
<dbReference type="Proteomes" id="UP000315082">
    <property type="component" value="Chromosome"/>
</dbReference>
<gene>
    <name evidence="2" type="ORF">Poly24_46070</name>
</gene>
<organism evidence="2 3">
    <name type="scientific">Rosistilla carotiformis</name>
    <dbReference type="NCBI Taxonomy" id="2528017"/>
    <lineage>
        <taxon>Bacteria</taxon>
        <taxon>Pseudomonadati</taxon>
        <taxon>Planctomycetota</taxon>
        <taxon>Planctomycetia</taxon>
        <taxon>Pirellulales</taxon>
        <taxon>Pirellulaceae</taxon>
        <taxon>Rosistilla</taxon>
    </lineage>
</organism>
<reference evidence="2 3" key="1">
    <citation type="submission" date="2019-02" db="EMBL/GenBank/DDBJ databases">
        <title>Deep-cultivation of Planctomycetes and their phenomic and genomic characterization uncovers novel biology.</title>
        <authorList>
            <person name="Wiegand S."/>
            <person name="Jogler M."/>
            <person name="Boedeker C."/>
            <person name="Pinto D."/>
            <person name="Vollmers J."/>
            <person name="Rivas-Marin E."/>
            <person name="Kohn T."/>
            <person name="Peeters S.H."/>
            <person name="Heuer A."/>
            <person name="Rast P."/>
            <person name="Oberbeckmann S."/>
            <person name="Bunk B."/>
            <person name="Jeske O."/>
            <person name="Meyerdierks A."/>
            <person name="Storesund J.E."/>
            <person name="Kallscheuer N."/>
            <person name="Luecker S."/>
            <person name="Lage O.M."/>
            <person name="Pohl T."/>
            <person name="Merkel B.J."/>
            <person name="Hornburger P."/>
            <person name="Mueller R.-W."/>
            <person name="Bruemmer F."/>
            <person name="Labrenz M."/>
            <person name="Spormann A.M."/>
            <person name="Op den Camp H."/>
            <person name="Overmann J."/>
            <person name="Amann R."/>
            <person name="Jetten M.S.M."/>
            <person name="Mascher T."/>
            <person name="Medema M.H."/>
            <person name="Devos D.P."/>
            <person name="Kaster A.-K."/>
            <person name="Ovreas L."/>
            <person name="Rohde M."/>
            <person name="Galperin M.Y."/>
            <person name="Jogler C."/>
        </authorList>
    </citation>
    <scope>NUCLEOTIDE SEQUENCE [LARGE SCALE GENOMIC DNA]</scope>
    <source>
        <strain evidence="2 3">Poly24</strain>
    </source>
</reference>
<dbReference type="EMBL" id="CP036348">
    <property type="protein sequence ID" value="QDV70874.1"/>
    <property type="molecule type" value="Genomic_DNA"/>
</dbReference>
<protein>
    <submittedName>
        <fullName evidence="2">Uncharacterized protein</fullName>
    </submittedName>
</protein>
<evidence type="ECO:0000256" key="1">
    <source>
        <dbReference type="SAM" id="MobiDB-lite"/>
    </source>
</evidence>
<name>A0A518JZA0_9BACT</name>
<feature type="region of interest" description="Disordered" evidence="1">
    <location>
        <begin position="28"/>
        <end position="53"/>
    </location>
</feature>
<dbReference type="KEGG" id="rcf:Poly24_46070"/>
<sequence length="53" mass="5800">MTCIFPQRPIGVLLDRVKGARVRACKWSDDTPETNQPAAVNATQVDGAQSWSL</sequence>
<feature type="compositionally biased region" description="Polar residues" evidence="1">
    <location>
        <begin position="33"/>
        <end position="53"/>
    </location>
</feature>
<accession>A0A518JZA0</accession>
<proteinExistence type="predicted"/>
<keyword evidence="3" id="KW-1185">Reference proteome</keyword>
<evidence type="ECO:0000313" key="3">
    <source>
        <dbReference type="Proteomes" id="UP000315082"/>
    </source>
</evidence>
<dbReference type="AlphaFoldDB" id="A0A518JZA0"/>